<keyword evidence="3" id="KW-1185">Reference proteome</keyword>
<evidence type="ECO:0000313" key="2">
    <source>
        <dbReference type="EMBL" id="KAK7034398.1"/>
    </source>
</evidence>
<sequence>MKRQAVLEGKSTAEQRICCQPFQGDDLASLEASIKRGCDLSSTWWDDITESAPLPSMGFESASLNQSDDIQAEMILTGPRSGILTILIDHIDQREKSSTRAHWQTVKTKVFTSGVARNRHLSLVELTVFN</sequence>
<dbReference type="EMBL" id="JAWWNJ010000184">
    <property type="protein sequence ID" value="KAK6974398.1"/>
    <property type="molecule type" value="Genomic_DNA"/>
</dbReference>
<proteinExistence type="predicted"/>
<comment type="caution">
    <text evidence="2">The sequence shown here is derived from an EMBL/GenBank/DDBJ whole genome shotgun (WGS) entry which is preliminary data.</text>
</comment>
<evidence type="ECO:0000313" key="3">
    <source>
        <dbReference type="Proteomes" id="UP001362999"/>
    </source>
</evidence>
<gene>
    <name evidence="2" type="ORF">R3P38DRAFT_2772458</name>
    <name evidence="1" type="ORF">R3P38DRAFT_2811962</name>
</gene>
<organism evidence="2 3">
    <name type="scientific">Favolaschia claudopus</name>
    <dbReference type="NCBI Taxonomy" id="2862362"/>
    <lineage>
        <taxon>Eukaryota</taxon>
        <taxon>Fungi</taxon>
        <taxon>Dikarya</taxon>
        <taxon>Basidiomycota</taxon>
        <taxon>Agaricomycotina</taxon>
        <taxon>Agaricomycetes</taxon>
        <taxon>Agaricomycetidae</taxon>
        <taxon>Agaricales</taxon>
        <taxon>Marasmiineae</taxon>
        <taxon>Mycenaceae</taxon>
        <taxon>Favolaschia</taxon>
    </lineage>
</organism>
<accession>A0AAW0C6E2</accession>
<dbReference type="AlphaFoldDB" id="A0AAW0C6E2"/>
<reference evidence="2 3" key="1">
    <citation type="journal article" date="2024" name="J Genomics">
        <title>Draft genome sequencing and assembly of Favolaschia claudopus CIRM-BRFM 2984 isolated from oak limbs.</title>
        <authorList>
            <person name="Navarro D."/>
            <person name="Drula E."/>
            <person name="Chaduli D."/>
            <person name="Cazenave R."/>
            <person name="Ahrendt S."/>
            <person name="Wang J."/>
            <person name="Lipzen A."/>
            <person name="Daum C."/>
            <person name="Barry K."/>
            <person name="Grigoriev I.V."/>
            <person name="Favel A."/>
            <person name="Rosso M.N."/>
            <person name="Martin F."/>
        </authorList>
    </citation>
    <scope>NUCLEOTIDE SEQUENCE [LARGE SCALE GENOMIC DNA]</scope>
    <source>
        <strain evidence="2 3">CIRM-BRFM 2984</strain>
    </source>
</reference>
<dbReference type="Proteomes" id="UP001362999">
    <property type="component" value="Unassembled WGS sequence"/>
</dbReference>
<protein>
    <submittedName>
        <fullName evidence="2">Uncharacterized protein</fullName>
    </submittedName>
</protein>
<dbReference type="EMBL" id="JAWWNJ010000021">
    <property type="protein sequence ID" value="KAK7034398.1"/>
    <property type="molecule type" value="Genomic_DNA"/>
</dbReference>
<evidence type="ECO:0000313" key="1">
    <source>
        <dbReference type="EMBL" id="KAK6974398.1"/>
    </source>
</evidence>
<name>A0AAW0C6E2_9AGAR</name>